<evidence type="ECO:0000313" key="9">
    <source>
        <dbReference type="EMBL" id="RZB76546.1"/>
    </source>
</evidence>
<name>A0A445HS94_GLYSO</name>
<feature type="compositionally biased region" description="Basic and acidic residues" evidence="7">
    <location>
        <begin position="25"/>
        <end position="34"/>
    </location>
</feature>
<evidence type="ECO:0000256" key="1">
    <source>
        <dbReference type="ARBA" id="ARBA00004123"/>
    </source>
</evidence>
<keyword evidence="5 6" id="KW-0539">Nucleus</keyword>
<dbReference type="InterPro" id="IPR038933">
    <property type="entry name" value="Ovate"/>
</dbReference>
<evidence type="ECO:0000259" key="8">
    <source>
        <dbReference type="PROSITE" id="PS51754"/>
    </source>
</evidence>
<keyword evidence="3 6" id="KW-0805">Transcription regulation</keyword>
<dbReference type="InterPro" id="IPR006458">
    <property type="entry name" value="Ovate_C"/>
</dbReference>
<feature type="compositionally biased region" description="Low complexity" evidence="7">
    <location>
        <begin position="43"/>
        <end position="55"/>
    </location>
</feature>
<evidence type="ECO:0000256" key="6">
    <source>
        <dbReference type="RuleBase" id="RU367028"/>
    </source>
</evidence>
<evidence type="ECO:0000256" key="7">
    <source>
        <dbReference type="SAM" id="MobiDB-lite"/>
    </source>
</evidence>
<keyword evidence="2 6" id="KW-0678">Repressor</keyword>
<proteinExistence type="predicted"/>
<feature type="region of interest" description="Disordered" evidence="7">
    <location>
        <begin position="14"/>
        <end position="93"/>
    </location>
</feature>
<comment type="subcellular location">
    <subcellularLocation>
        <location evidence="1 6">Nucleus</location>
    </subcellularLocation>
</comment>
<dbReference type="EMBL" id="QZWG01000012">
    <property type="protein sequence ID" value="RZB76546.1"/>
    <property type="molecule type" value="Genomic_DNA"/>
</dbReference>
<evidence type="ECO:0000313" key="10">
    <source>
        <dbReference type="Proteomes" id="UP000289340"/>
    </source>
</evidence>
<dbReference type="AlphaFoldDB" id="A0A445HS94"/>
<feature type="region of interest" description="Disordered" evidence="7">
    <location>
        <begin position="166"/>
        <end position="186"/>
    </location>
</feature>
<comment type="function">
    <text evidence="6">Transcriptional repressor that regulates multiple aspects of plant growth and development.</text>
</comment>
<dbReference type="PANTHER" id="PTHR33057:SF132">
    <property type="entry name" value="TRANSCRIPTION REPRESSOR"/>
    <property type="match status" value="1"/>
</dbReference>
<dbReference type="PANTHER" id="PTHR33057">
    <property type="entry name" value="TRANSCRIPTION REPRESSOR OFP7-RELATED"/>
    <property type="match status" value="1"/>
</dbReference>
<accession>A0A445HS94</accession>
<gene>
    <name evidence="9" type="ORF">D0Y65_034832</name>
</gene>
<reference evidence="9 10" key="1">
    <citation type="submission" date="2018-09" db="EMBL/GenBank/DDBJ databases">
        <title>A high-quality reference genome of wild soybean provides a powerful tool to mine soybean genomes.</title>
        <authorList>
            <person name="Xie M."/>
            <person name="Chung C.Y.L."/>
            <person name="Li M.-W."/>
            <person name="Wong F.-L."/>
            <person name="Chan T.-F."/>
            <person name="Lam H.-M."/>
        </authorList>
    </citation>
    <scope>NUCLEOTIDE SEQUENCE [LARGE SCALE GENOMIC DNA]</scope>
    <source>
        <strain evidence="10">cv. W05</strain>
        <tissue evidence="9">Hypocotyl of etiolated seedlings</tissue>
    </source>
</reference>
<feature type="compositionally biased region" description="Polar residues" evidence="7">
    <location>
        <begin position="65"/>
        <end position="75"/>
    </location>
</feature>
<organism evidence="9 10">
    <name type="scientific">Glycine soja</name>
    <name type="common">Wild soybean</name>
    <dbReference type="NCBI Taxonomy" id="3848"/>
    <lineage>
        <taxon>Eukaryota</taxon>
        <taxon>Viridiplantae</taxon>
        <taxon>Streptophyta</taxon>
        <taxon>Embryophyta</taxon>
        <taxon>Tracheophyta</taxon>
        <taxon>Spermatophyta</taxon>
        <taxon>Magnoliopsida</taxon>
        <taxon>eudicotyledons</taxon>
        <taxon>Gunneridae</taxon>
        <taxon>Pentapetalae</taxon>
        <taxon>rosids</taxon>
        <taxon>fabids</taxon>
        <taxon>Fabales</taxon>
        <taxon>Fabaceae</taxon>
        <taxon>Papilionoideae</taxon>
        <taxon>50 kb inversion clade</taxon>
        <taxon>NPAAA clade</taxon>
        <taxon>indigoferoid/millettioid clade</taxon>
        <taxon>Phaseoleae</taxon>
        <taxon>Glycine</taxon>
        <taxon>Glycine subgen. Soja</taxon>
    </lineage>
</organism>
<feature type="compositionally biased region" description="Low complexity" evidence="7">
    <location>
        <begin position="76"/>
        <end position="87"/>
    </location>
</feature>
<protein>
    <recommendedName>
        <fullName evidence="6">Transcription repressor</fullName>
    </recommendedName>
    <alternativeName>
        <fullName evidence="6">Ovate family protein</fullName>
    </alternativeName>
</protein>
<comment type="caution">
    <text evidence="9">The sequence shown here is derived from an EMBL/GenBank/DDBJ whole genome shotgun (WGS) entry which is preliminary data.</text>
</comment>
<sequence length="186" mass="21011">MSSNKRRFMRALYKANGGCGCSKPKSSDVHEPTPKPKISIYQNTNPSSLNSSTTSGDRNDDDEVFTSTTISEPDTNQQNPNNNNSMPKPNPKLVDSIAVEKDSNDPHKDFRASMLQMILEREIYTETDLRELLECFLKLNATCHHQLIVQAFMEICEEVFPKKSMVKGGGAPDQQCRRNQITRKSR</sequence>
<dbReference type="GO" id="GO:0005634">
    <property type="term" value="C:nucleus"/>
    <property type="evidence" value="ECO:0007669"/>
    <property type="project" value="UniProtKB-SubCell"/>
</dbReference>
<dbReference type="GO" id="GO:0045892">
    <property type="term" value="P:negative regulation of DNA-templated transcription"/>
    <property type="evidence" value="ECO:0007669"/>
    <property type="project" value="UniProtKB-UniRule"/>
</dbReference>
<dbReference type="Pfam" id="PF04844">
    <property type="entry name" value="Ovate"/>
    <property type="match status" value="1"/>
</dbReference>
<dbReference type="NCBIfam" id="TIGR01568">
    <property type="entry name" value="A_thal_3678"/>
    <property type="match status" value="1"/>
</dbReference>
<evidence type="ECO:0000256" key="5">
    <source>
        <dbReference type="ARBA" id="ARBA00023242"/>
    </source>
</evidence>
<evidence type="ECO:0000256" key="4">
    <source>
        <dbReference type="ARBA" id="ARBA00023163"/>
    </source>
</evidence>
<keyword evidence="10" id="KW-1185">Reference proteome</keyword>
<evidence type="ECO:0000256" key="2">
    <source>
        <dbReference type="ARBA" id="ARBA00022491"/>
    </source>
</evidence>
<feature type="domain" description="OVATE" evidence="8">
    <location>
        <begin position="99"/>
        <end position="158"/>
    </location>
</feature>
<keyword evidence="4 6" id="KW-0804">Transcription</keyword>
<evidence type="ECO:0000256" key="3">
    <source>
        <dbReference type="ARBA" id="ARBA00023015"/>
    </source>
</evidence>
<dbReference type="Proteomes" id="UP000289340">
    <property type="component" value="Chromosome 12"/>
</dbReference>
<dbReference type="PROSITE" id="PS51754">
    <property type="entry name" value="OVATE"/>
    <property type="match status" value="1"/>
</dbReference>